<evidence type="ECO:0000313" key="2">
    <source>
        <dbReference type="EMBL" id="CAG8765768.1"/>
    </source>
</evidence>
<dbReference type="Proteomes" id="UP000789342">
    <property type="component" value="Unassembled WGS sequence"/>
</dbReference>
<evidence type="ECO:0000256" key="1">
    <source>
        <dbReference type="SAM" id="MobiDB-lite"/>
    </source>
</evidence>
<feature type="compositionally biased region" description="Basic and acidic residues" evidence="1">
    <location>
        <begin position="179"/>
        <end position="190"/>
    </location>
</feature>
<feature type="compositionally biased region" description="Basic and acidic residues" evidence="1">
    <location>
        <begin position="199"/>
        <end position="241"/>
    </location>
</feature>
<organism evidence="2 3">
    <name type="scientific">Acaulospora morrowiae</name>
    <dbReference type="NCBI Taxonomy" id="94023"/>
    <lineage>
        <taxon>Eukaryota</taxon>
        <taxon>Fungi</taxon>
        <taxon>Fungi incertae sedis</taxon>
        <taxon>Mucoromycota</taxon>
        <taxon>Glomeromycotina</taxon>
        <taxon>Glomeromycetes</taxon>
        <taxon>Diversisporales</taxon>
        <taxon>Acaulosporaceae</taxon>
        <taxon>Acaulospora</taxon>
    </lineage>
</organism>
<feature type="region of interest" description="Disordered" evidence="1">
    <location>
        <begin position="28"/>
        <end position="241"/>
    </location>
</feature>
<dbReference type="AlphaFoldDB" id="A0A9N9J6V8"/>
<feature type="compositionally biased region" description="Basic and acidic residues" evidence="1">
    <location>
        <begin position="63"/>
        <end position="80"/>
    </location>
</feature>
<proteinExistence type="predicted"/>
<feature type="compositionally biased region" description="Basic and acidic residues" evidence="1">
    <location>
        <begin position="143"/>
        <end position="162"/>
    </location>
</feature>
<feature type="compositionally biased region" description="Basic and acidic residues" evidence="1">
    <location>
        <begin position="33"/>
        <end position="52"/>
    </location>
</feature>
<name>A0A9N9J6V8_9GLOM</name>
<sequence>NSVAPIEALKAAIRAERENIASTLAEAVRAASRNKDTSDNTTDETTKPEGCRNEIPTTIPDETQDKKPYDTPHPIEKTERPWVNATDASTKTGECHDETPMTIDEETPRREDKIPRTITNEHPEKMTTTGKIVRENTNGDEAQIVKRDWEDDDVKETAKPTCDEALMNEYPEITTTGNDDTREVVSKPEEDGGLAQDAEMEHPQEKARDRPEDVPTSDKAEGSLDEKMCPEPQREVDHVERVGEAVQRIDATIRNQELTRDEVSVARDCAKPWVNARTTMPGVNETSSHRTEAEDEPEKDEKKAVINHERNEERFEEREERTKYEPRQHADRSVQDGSDGCLEETTF</sequence>
<gene>
    <name evidence="2" type="ORF">AMORRO_LOCUS16254</name>
</gene>
<feature type="compositionally biased region" description="Basic and acidic residues" evidence="1">
    <location>
        <begin position="106"/>
        <end position="125"/>
    </location>
</feature>
<feature type="compositionally biased region" description="Polar residues" evidence="1">
    <location>
        <begin position="126"/>
        <end position="140"/>
    </location>
</feature>
<feature type="non-terminal residue" evidence="2">
    <location>
        <position position="347"/>
    </location>
</feature>
<feature type="region of interest" description="Disordered" evidence="1">
    <location>
        <begin position="276"/>
        <end position="347"/>
    </location>
</feature>
<reference evidence="2" key="1">
    <citation type="submission" date="2021-06" db="EMBL/GenBank/DDBJ databases">
        <authorList>
            <person name="Kallberg Y."/>
            <person name="Tangrot J."/>
            <person name="Rosling A."/>
        </authorList>
    </citation>
    <scope>NUCLEOTIDE SEQUENCE</scope>
    <source>
        <strain evidence="2">CL551</strain>
    </source>
</reference>
<accession>A0A9N9J6V8</accession>
<feature type="non-terminal residue" evidence="2">
    <location>
        <position position="1"/>
    </location>
</feature>
<protein>
    <submittedName>
        <fullName evidence="2">17229_t:CDS:1</fullName>
    </submittedName>
</protein>
<feature type="compositionally biased region" description="Basic and acidic residues" evidence="1">
    <location>
        <begin position="299"/>
        <end position="334"/>
    </location>
</feature>
<keyword evidence="3" id="KW-1185">Reference proteome</keyword>
<comment type="caution">
    <text evidence="2">The sequence shown here is derived from an EMBL/GenBank/DDBJ whole genome shotgun (WGS) entry which is preliminary data.</text>
</comment>
<dbReference type="EMBL" id="CAJVPV010043469">
    <property type="protein sequence ID" value="CAG8765768.1"/>
    <property type="molecule type" value="Genomic_DNA"/>
</dbReference>
<evidence type="ECO:0000313" key="3">
    <source>
        <dbReference type="Proteomes" id="UP000789342"/>
    </source>
</evidence>